<dbReference type="PROSITE" id="PS50157">
    <property type="entry name" value="ZINC_FINGER_C2H2_2"/>
    <property type="match status" value="2"/>
</dbReference>
<evidence type="ECO:0000313" key="4">
    <source>
        <dbReference type="EMBL" id="MBW19242.1"/>
    </source>
</evidence>
<dbReference type="PROSITE" id="PS00028">
    <property type="entry name" value="ZINC_FINGER_C2H2_1"/>
    <property type="match status" value="2"/>
</dbReference>
<proteinExistence type="predicted"/>
<dbReference type="EMBL" id="GFXV01007437">
    <property type="protein sequence ID" value="MBW19242.1"/>
    <property type="molecule type" value="Transcribed_RNA"/>
</dbReference>
<evidence type="ECO:0000259" key="2">
    <source>
        <dbReference type="PROSITE" id="PS50157"/>
    </source>
</evidence>
<dbReference type="InterPro" id="IPR036236">
    <property type="entry name" value="Znf_C2H2_sf"/>
</dbReference>
<dbReference type="GO" id="GO:0008270">
    <property type="term" value="F:zinc ion binding"/>
    <property type="evidence" value="ECO:0007669"/>
    <property type="project" value="UniProtKB-KW"/>
</dbReference>
<reference evidence="3" key="1">
    <citation type="submission" date="2017-10" db="EMBL/GenBank/DDBJ databases">
        <title>Transcriptome Assembly of Sugarcane Aphid Adults.</title>
        <authorList>
            <person name="Scully E.D."/>
            <person name="Palmer N.A."/>
            <person name="Geib S.M."/>
            <person name="Sarath G."/>
            <person name="Sattler S.E."/>
        </authorList>
    </citation>
    <scope>NUCLEOTIDE SEQUENCE</scope>
    <source>
        <tissue evidence="3">Whole body</tissue>
    </source>
</reference>
<dbReference type="AlphaFoldDB" id="A0A2H8TLY7"/>
<keyword evidence="1" id="KW-0479">Metal-binding</keyword>
<evidence type="ECO:0000256" key="1">
    <source>
        <dbReference type="PROSITE-ProRule" id="PRU00042"/>
    </source>
</evidence>
<dbReference type="Gene3D" id="3.30.160.60">
    <property type="entry name" value="Classic Zinc Finger"/>
    <property type="match status" value="1"/>
</dbReference>
<dbReference type="EMBL" id="GFXV01003205">
    <property type="protein sequence ID" value="MBW15010.1"/>
    <property type="molecule type" value="Transcribed_RNA"/>
</dbReference>
<evidence type="ECO:0000313" key="3">
    <source>
        <dbReference type="EMBL" id="MBW15010.1"/>
    </source>
</evidence>
<organism evidence="3">
    <name type="scientific">Melanaphis sacchari</name>
    <dbReference type="NCBI Taxonomy" id="742174"/>
    <lineage>
        <taxon>Eukaryota</taxon>
        <taxon>Metazoa</taxon>
        <taxon>Ecdysozoa</taxon>
        <taxon>Arthropoda</taxon>
        <taxon>Hexapoda</taxon>
        <taxon>Insecta</taxon>
        <taxon>Pterygota</taxon>
        <taxon>Neoptera</taxon>
        <taxon>Paraneoptera</taxon>
        <taxon>Hemiptera</taxon>
        <taxon>Sternorrhyncha</taxon>
        <taxon>Aphidomorpha</taxon>
        <taxon>Aphidoidea</taxon>
        <taxon>Aphididae</taxon>
        <taxon>Aphidini</taxon>
        <taxon>Melanaphis</taxon>
    </lineage>
</organism>
<keyword evidence="1" id="KW-0862">Zinc</keyword>
<feature type="domain" description="C2H2-type" evidence="2">
    <location>
        <begin position="120"/>
        <end position="147"/>
    </location>
</feature>
<sequence length="147" mass="17083">MALIKDIKDKITGDAEAVKSKSCVENSNSAVEDNQALMTTKNVLKFIKTEIDVFDDFKWESTIEIPIECLDVPDYIILNNEKTITTMFHCKYCIKSFPLKYLLKNHLKEHIQMSTKTKKFGCKFCGKLFKLRFVLNRHIQAHSKNNF</sequence>
<accession>A0A2H8TLY7</accession>
<name>A0A2H8TLY7_9HEMI</name>
<dbReference type="InterPro" id="IPR013087">
    <property type="entry name" value="Znf_C2H2_type"/>
</dbReference>
<gene>
    <name evidence="3" type="primary">ovo_2</name>
    <name evidence="4" type="synonym">ovo_4</name>
</gene>
<keyword evidence="1" id="KW-0863">Zinc-finger</keyword>
<protein>
    <submittedName>
        <fullName evidence="3">Protein ovo</fullName>
    </submittedName>
</protein>
<dbReference type="SUPFAM" id="SSF57667">
    <property type="entry name" value="beta-beta-alpha zinc fingers"/>
    <property type="match status" value="1"/>
</dbReference>
<dbReference type="SMART" id="SM00355">
    <property type="entry name" value="ZnF_C2H2"/>
    <property type="match status" value="2"/>
</dbReference>
<feature type="domain" description="C2H2-type" evidence="2">
    <location>
        <begin position="88"/>
        <end position="110"/>
    </location>
</feature>